<sequence>MTSAQPPLVARCGDVEIEVRSYFIAAALVARFFAGEAEDGGSSEARRTAGQVAVGEQDDGAAQHVEGGVVVPKDGQSEKSGSALAAIPAFPTPGVEKTVEVPTAEHVETIFHASKIAVTVPTVIVMLEGEACSDVSTAEVGDTGEFGSNFGEQLLDEAAVVGKSFTEGGRQLGSNFGEQLLGEGAVVGEGSTEGGLEDVLEPGVFSEVAAAEVQDKVGSSLREQLTDEGAVVGKGFTEGGLEGKLGAKVVSKVL</sequence>
<keyword evidence="2" id="KW-1185">Reference proteome</keyword>
<name>A0ABN9RVP5_9DINO</name>
<evidence type="ECO:0000313" key="1">
    <source>
        <dbReference type="EMBL" id="CAK0823201.1"/>
    </source>
</evidence>
<comment type="caution">
    <text evidence="1">The sequence shown here is derived from an EMBL/GenBank/DDBJ whole genome shotgun (WGS) entry which is preliminary data.</text>
</comment>
<proteinExistence type="predicted"/>
<protein>
    <submittedName>
        <fullName evidence="1">Uncharacterized protein</fullName>
    </submittedName>
</protein>
<dbReference type="EMBL" id="CAUYUJ010008213">
    <property type="protein sequence ID" value="CAK0823201.1"/>
    <property type="molecule type" value="Genomic_DNA"/>
</dbReference>
<reference evidence="1" key="1">
    <citation type="submission" date="2023-10" db="EMBL/GenBank/DDBJ databases">
        <authorList>
            <person name="Chen Y."/>
            <person name="Shah S."/>
            <person name="Dougan E. K."/>
            <person name="Thang M."/>
            <person name="Chan C."/>
        </authorList>
    </citation>
    <scope>NUCLEOTIDE SEQUENCE [LARGE SCALE GENOMIC DNA]</scope>
</reference>
<dbReference type="Proteomes" id="UP001189429">
    <property type="component" value="Unassembled WGS sequence"/>
</dbReference>
<accession>A0ABN9RVP5</accession>
<evidence type="ECO:0000313" key="2">
    <source>
        <dbReference type="Proteomes" id="UP001189429"/>
    </source>
</evidence>
<organism evidence="1 2">
    <name type="scientific">Prorocentrum cordatum</name>
    <dbReference type="NCBI Taxonomy" id="2364126"/>
    <lineage>
        <taxon>Eukaryota</taxon>
        <taxon>Sar</taxon>
        <taxon>Alveolata</taxon>
        <taxon>Dinophyceae</taxon>
        <taxon>Prorocentrales</taxon>
        <taxon>Prorocentraceae</taxon>
        <taxon>Prorocentrum</taxon>
    </lineage>
</organism>
<gene>
    <name evidence="1" type="ORF">PCOR1329_LOCUS24018</name>
</gene>